<reference evidence="6 7" key="1">
    <citation type="journal article" date="2016" name="Mol. Biol. Evol.">
        <title>Genome-Wide Survey of Gut Fungi (Harpellales) Reveals the First Horizontally Transferred Ubiquitin Gene from a Mosquito Host.</title>
        <authorList>
            <person name="Wang Y."/>
            <person name="White M.M."/>
            <person name="Kvist S."/>
            <person name="Moncalvo J.M."/>
        </authorList>
    </citation>
    <scope>NUCLEOTIDE SEQUENCE [LARGE SCALE GENOMIC DNA]</scope>
    <source>
        <strain evidence="6 7">ALG-7-W6</strain>
    </source>
</reference>
<sequence length="1281" mass="145063">MSCLSNTGGKDFSNIIMWLSINVQQSKQKSLFMNPTYEISAKNENKTILTESEILNHSIQDQISNIESDLVINKSLDINNLKITNAISKNEPYISNPENIDTFIQDSSNKEEFNLKCADQYIENTSSWLPTTDDIIAVLTDSVFKKAKKNSKPPKVDLLECEINDDNPSLMCAIFSFKVSRIDSVNKFFQKNNVKNRFAKYLSSTKNSYNDYAKKVNYYSSDMLFEPKRASKFIDGFLKLYSYKNNNDIKDLEEELQKIDEFPTVATNINEDQQIDDPVNDSNDSSSQEDQVVVNTDQENDMGFGDLFNVDSEIGVILDENQYDGLDVLDFKDPKIGVSKAQQLLKELLNNYSKDAQIKMIAETSYKGAGFKRFLIISWPKAKNSIKVRDLFSKSQFSNLVSFLYKSQNQFDDLNIEVKAIWSLPQKTVGKTPEDVEQYLKTMASYSLSSRKSSWSRLSTQMSDLCESWKEHHKIKTEEDANTKLLADSEILSGIIEPLIEQNMNKSINEIGKSNPESVSEFQDNPKKVITSNDKDNPKNFQQILRKNEIRMNRSWQDVEKNRLANSNYIGSIKPVTDDLPATKNFDAIASTFLSDDEKKRVFIIEGDTGCGKSTQIPQIILKLLLNSDNYDGGMIICTQPRRLSAVSISKRVGQELGEPSYVNVGDPKSLVGYHIGLEPKVSDSNIILFCTTGILIQRLASNPDLLGVSVIIIDEVQERTVETDFLLIVLRKILQRRKDLHLILMSATIDTSLFSRYFDDCPIIRIPGRTFPVDSFYLEDVVLETAYSIDQESEYAINQNFNSGTQIKIEKMKNAKYDSNFIMDQDDTSFNTSQQYSKLNIVEDLSEITNKQDNIDPYYQAFKTIAMMNQNKVNLDLIVHILKFILSDKGNYYTSQIKSKIPESGSILIFLPGIKDINNLASMIESDYDLDVLVPIKLHSAIYTTKPQAGGNSAKKQLDPFAPAPYGKKKVVISTNIAETGITIPDVTIVIDCGRSKQIRYDSRRQMTIMEESYISKASSKQRRGRAGRVQYGLCFCLYTNSQYERLADYDSPEITRFPLHNLCLRIKNQFPEQDLFEFFNSAVDPPPIKSVENAIYSLVGAGALKVHDPKKKPESSELEANKENLDMSLTPLGKQISKFPVDLHVAKMLLYGVIFGCLDPILTVAAALMQSKSIFVQADNDEIKSVQMIYRYGINLDHPTSSLKGEVKDKSKMASFKDLEDTRSHLSDFVYSIYEPDSINDGSWERYSDERKDEAGGYKHDGIEEKCWGVPPARPGGNV</sequence>
<dbReference type="InterPro" id="IPR007502">
    <property type="entry name" value="Helicase-assoc_dom"/>
</dbReference>
<dbReference type="GO" id="GO:0004386">
    <property type="term" value="F:helicase activity"/>
    <property type="evidence" value="ECO:0007669"/>
    <property type="project" value="UniProtKB-KW"/>
</dbReference>
<dbReference type="InterPro" id="IPR001650">
    <property type="entry name" value="Helicase_C-like"/>
</dbReference>
<dbReference type="SUPFAM" id="SSF52540">
    <property type="entry name" value="P-loop containing nucleoside triphosphate hydrolases"/>
    <property type="match status" value="1"/>
</dbReference>
<dbReference type="Pfam" id="PF00270">
    <property type="entry name" value="DEAD"/>
    <property type="match status" value="1"/>
</dbReference>
<dbReference type="InterPro" id="IPR011545">
    <property type="entry name" value="DEAD/DEAH_box_helicase_dom"/>
</dbReference>
<feature type="compositionally biased region" description="Low complexity" evidence="3">
    <location>
        <begin position="280"/>
        <end position="290"/>
    </location>
</feature>
<dbReference type="EMBL" id="LSSL01000237">
    <property type="protein sequence ID" value="OLY85089.1"/>
    <property type="molecule type" value="Genomic_DNA"/>
</dbReference>
<keyword evidence="2" id="KW-0067">ATP-binding</keyword>
<protein>
    <submittedName>
        <fullName evidence="6">ATP-dependent RNA helicase DHX29</fullName>
    </submittedName>
</protein>
<dbReference type="OrthoDB" id="5600252at2759"/>
<feature type="region of interest" description="Disordered" evidence="3">
    <location>
        <begin position="270"/>
        <end position="290"/>
    </location>
</feature>
<keyword evidence="7" id="KW-1185">Reference proteome</keyword>
<evidence type="ECO:0000313" key="6">
    <source>
        <dbReference type="EMBL" id="OLY85089.1"/>
    </source>
</evidence>
<dbReference type="InterPro" id="IPR027417">
    <property type="entry name" value="P-loop_NTPase"/>
</dbReference>
<comment type="caution">
    <text evidence="6">The sequence shown here is derived from an EMBL/GenBank/DDBJ whole genome shotgun (WGS) entry which is preliminary data.</text>
</comment>
<gene>
    <name evidence="6" type="ORF">AYI68_g730</name>
</gene>
<dbReference type="GO" id="GO:0005524">
    <property type="term" value="F:ATP binding"/>
    <property type="evidence" value="ECO:0007669"/>
    <property type="project" value="UniProtKB-KW"/>
</dbReference>
<dbReference type="CDD" id="cd17917">
    <property type="entry name" value="DEXHc_RHA-like"/>
    <property type="match status" value="1"/>
</dbReference>
<dbReference type="PANTHER" id="PTHR18934:SF145">
    <property type="entry name" value="ATP-DEPENDENT RNA HELICASE DHX57-RELATED"/>
    <property type="match status" value="1"/>
</dbReference>
<accession>A0A1R0H7H5</accession>
<feature type="compositionally biased region" description="Basic and acidic residues" evidence="3">
    <location>
        <begin position="1245"/>
        <end position="1269"/>
    </location>
</feature>
<dbReference type="PANTHER" id="PTHR18934">
    <property type="entry name" value="ATP-DEPENDENT RNA HELICASE"/>
    <property type="match status" value="1"/>
</dbReference>
<dbReference type="STRING" id="133383.A0A1R0H7H5"/>
<feature type="domain" description="Helicase C-terminal" evidence="5">
    <location>
        <begin position="894"/>
        <end position="1072"/>
    </location>
</feature>
<keyword evidence="6" id="KW-0347">Helicase</keyword>
<keyword evidence="1" id="KW-0547">Nucleotide-binding</keyword>
<dbReference type="PROSITE" id="PS51192">
    <property type="entry name" value="HELICASE_ATP_BIND_1"/>
    <property type="match status" value="1"/>
</dbReference>
<dbReference type="PROSITE" id="PS51194">
    <property type="entry name" value="HELICASE_CTER"/>
    <property type="match status" value="1"/>
</dbReference>
<dbReference type="Gene3D" id="3.40.50.300">
    <property type="entry name" value="P-loop containing nucleotide triphosphate hydrolases"/>
    <property type="match status" value="2"/>
</dbReference>
<dbReference type="Proteomes" id="UP000187455">
    <property type="component" value="Unassembled WGS sequence"/>
</dbReference>
<dbReference type="SMART" id="SM00487">
    <property type="entry name" value="DEXDc"/>
    <property type="match status" value="1"/>
</dbReference>
<dbReference type="Gene3D" id="1.20.120.1080">
    <property type="match status" value="1"/>
</dbReference>
<evidence type="ECO:0000313" key="7">
    <source>
        <dbReference type="Proteomes" id="UP000187455"/>
    </source>
</evidence>
<evidence type="ECO:0000256" key="3">
    <source>
        <dbReference type="SAM" id="MobiDB-lite"/>
    </source>
</evidence>
<dbReference type="Pfam" id="PF00271">
    <property type="entry name" value="Helicase_C"/>
    <property type="match status" value="1"/>
</dbReference>
<dbReference type="Pfam" id="PF21010">
    <property type="entry name" value="HA2_C"/>
    <property type="match status" value="1"/>
</dbReference>
<proteinExistence type="predicted"/>
<keyword evidence="6" id="KW-0378">Hydrolase</keyword>
<evidence type="ECO:0000259" key="5">
    <source>
        <dbReference type="PROSITE" id="PS51194"/>
    </source>
</evidence>
<evidence type="ECO:0000256" key="2">
    <source>
        <dbReference type="ARBA" id="ARBA00022840"/>
    </source>
</evidence>
<dbReference type="InterPro" id="IPR014001">
    <property type="entry name" value="Helicase_ATP-bd"/>
</dbReference>
<dbReference type="CDD" id="cd18791">
    <property type="entry name" value="SF2_C_RHA"/>
    <property type="match status" value="1"/>
</dbReference>
<evidence type="ECO:0000259" key="4">
    <source>
        <dbReference type="PROSITE" id="PS51192"/>
    </source>
</evidence>
<dbReference type="SMART" id="SM00490">
    <property type="entry name" value="HELICc"/>
    <property type="match status" value="1"/>
</dbReference>
<dbReference type="GO" id="GO:0003723">
    <property type="term" value="F:RNA binding"/>
    <property type="evidence" value="ECO:0007669"/>
    <property type="project" value="TreeGrafter"/>
</dbReference>
<feature type="domain" description="Helicase ATP-binding" evidence="4">
    <location>
        <begin position="594"/>
        <end position="768"/>
    </location>
</feature>
<organism evidence="6 7">
    <name type="scientific">Smittium mucronatum</name>
    <dbReference type="NCBI Taxonomy" id="133383"/>
    <lineage>
        <taxon>Eukaryota</taxon>
        <taxon>Fungi</taxon>
        <taxon>Fungi incertae sedis</taxon>
        <taxon>Zoopagomycota</taxon>
        <taxon>Kickxellomycotina</taxon>
        <taxon>Harpellomycetes</taxon>
        <taxon>Harpellales</taxon>
        <taxon>Legeriomycetaceae</taxon>
        <taxon>Smittium</taxon>
    </lineage>
</organism>
<evidence type="ECO:0000256" key="1">
    <source>
        <dbReference type="ARBA" id="ARBA00022741"/>
    </source>
</evidence>
<name>A0A1R0H7H5_9FUNG</name>
<dbReference type="SMART" id="SM00847">
    <property type="entry name" value="HA2"/>
    <property type="match status" value="1"/>
</dbReference>
<feature type="region of interest" description="Disordered" evidence="3">
    <location>
        <begin position="1244"/>
        <end position="1281"/>
    </location>
</feature>